<organism evidence="1 2">
    <name type="scientific">Streptococcus sanguinis</name>
    <dbReference type="NCBI Taxonomy" id="1305"/>
    <lineage>
        <taxon>Bacteria</taxon>
        <taxon>Bacillati</taxon>
        <taxon>Bacillota</taxon>
        <taxon>Bacilli</taxon>
        <taxon>Lactobacillales</taxon>
        <taxon>Streptococcaceae</taxon>
        <taxon>Streptococcus</taxon>
    </lineage>
</organism>
<dbReference type="Proteomes" id="UP000509459">
    <property type="component" value="Chromosome"/>
</dbReference>
<dbReference type="RefSeq" id="WP_002896808.1">
    <property type="nucleotide sequence ID" value="NZ_CP054570.1"/>
</dbReference>
<sequence length="222" mass="25426">MLVLRFNNWFYSTKTLKTFFWLRWIATVAFGAAFLLGFGLNLAYLMALSGGRLVTMTFSVSLIVGAVVLCFLLAQGKYQAIVPVLLLTFLPSTLLTEFGVTADLYLLLLLFICYLESVHRRFVVSVIAKLSKEFSPIYSKRLNNKKQYRAYRHAYMVLELLNPDDFRLTKEVTKTVSDKVTGLNEKEITRTFKIKGVWGSTTITDELYTSPQKGRFSVRRKI</sequence>
<reference evidence="1 2" key="1">
    <citation type="submission" date="2020-05" db="EMBL/GenBank/DDBJ databases">
        <title>FDA dAtabase for Regulatory Grade micrObial Sequences (FDA-ARGOS): Supporting development and validation of Infectious Disease Dx tests.</title>
        <authorList>
            <person name="Bojja K."/>
            <person name="Kessler A."/>
            <person name="Tallon L."/>
            <person name="Sadzewicz L."/>
            <person name="Zhao X."/>
            <person name="Vavikolanu K."/>
            <person name="Mehta A."/>
            <person name="Aluvathingal J."/>
            <person name="Nadendla S."/>
            <person name="Myers T."/>
            <person name="Yan Y."/>
            <person name="Sichtig H."/>
        </authorList>
    </citation>
    <scope>NUCLEOTIDE SEQUENCE [LARGE SCALE GENOMIC DNA]</scope>
    <source>
        <strain evidence="1 2">FDAARGOS_770</strain>
    </source>
</reference>
<evidence type="ECO:0000313" key="2">
    <source>
        <dbReference type="Proteomes" id="UP000509459"/>
    </source>
</evidence>
<protein>
    <submittedName>
        <fullName evidence="1">Uncharacterized protein</fullName>
    </submittedName>
</protein>
<name>A0A427ZRG1_STRSA</name>
<dbReference type="AlphaFoldDB" id="A0A427ZRG1"/>
<evidence type="ECO:0000313" key="1">
    <source>
        <dbReference type="EMBL" id="QKQ44748.1"/>
    </source>
</evidence>
<dbReference type="EMBL" id="CP054570">
    <property type="protein sequence ID" value="QKQ44748.1"/>
    <property type="molecule type" value="Genomic_DNA"/>
</dbReference>
<gene>
    <name evidence="1" type="ORF">FOC72_09305</name>
</gene>
<accession>A0A427ZRG1</accession>
<proteinExistence type="predicted"/>